<reference evidence="2 3" key="1">
    <citation type="submission" date="2023-02" db="EMBL/GenBank/DDBJ databases">
        <title>Microbacterium betulae sp. nov., isolated from birch wood.</title>
        <authorList>
            <person name="Pasciak M."/>
            <person name="Pawlik K.J."/>
            <person name="Martynowski D."/>
            <person name="Laczmanski L."/>
            <person name="Ciekot J."/>
            <person name="Szponar B."/>
            <person name="Wojcik-Fatla A."/>
            <person name="Mackiewicz B."/>
            <person name="Farian E."/>
            <person name="Cholewa G."/>
            <person name="Cholewa A."/>
            <person name="Dutkiewicz J."/>
        </authorList>
    </citation>
    <scope>NUCLEOTIDE SEQUENCE [LARGE SCALE GENOMIC DNA]</scope>
    <source>
        <strain evidence="2 3">AB</strain>
    </source>
</reference>
<evidence type="ECO:0000259" key="1">
    <source>
        <dbReference type="PROSITE" id="PS50943"/>
    </source>
</evidence>
<sequence length="102" mass="11165">MRLPAEYVAEQAHLAYASTAYGVQGATVPASHTILSDALDAPGVRRYREARSLGQEAFADVLGVRRTYMGGVERSERNQTLRSVERMAAKLEVDPVELLSSQ</sequence>
<dbReference type="GO" id="GO:0003677">
    <property type="term" value="F:DNA binding"/>
    <property type="evidence" value="ECO:0007669"/>
    <property type="project" value="InterPro"/>
</dbReference>
<dbReference type="Proteomes" id="UP001305498">
    <property type="component" value="Chromosome"/>
</dbReference>
<dbReference type="EMBL" id="CP118157">
    <property type="protein sequence ID" value="WOF22570.1"/>
    <property type="molecule type" value="Genomic_DNA"/>
</dbReference>
<dbReference type="KEGG" id="mbet:N8K70_14400"/>
<dbReference type="SUPFAM" id="SSF47413">
    <property type="entry name" value="lambda repressor-like DNA-binding domains"/>
    <property type="match status" value="1"/>
</dbReference>
<keyword evidence="3" id="KW-1185">Reference proteome</keyword>
<organism evidence="2 3">
    <name type="scientific">Microbacterium betulae</name>
    <dbReference type="NCBI Taxonomy" id="2981139"/>
    <lineage>
        <taxon>Bacteria</taxon>
        <taxon>Bacillati</taxon>
        <taxon>Actinomycetota</taxon>
        <taxon>Actinomycetes</taxon>
        <taxon>Micrococcales</taxon>
        <taxon>Microbacteriaceae</taxon>
        <taxon>Microbacterium</taxon>
    </lineage>
</organism>
<accession>A0AA97FGI7</accession>
<dbReference type="Gene3D" id="1.10.260.40">
    <property type="entry name" value="lambda repressor-like DNA-binding domains"/>
    <property type="match status" value="1"/>
</dbReference>
<feature type="domain" description="HTH cro/C1-type" evidence="1">
    <location>
        <begin position="44"/>
        <end position="98"/>
    </location>
</feature>
<dbReference type="AlphaFoldDB" id="A0AA97FGI7"/>
<evidence type="ECO:0000313" key="3">
    <source>
        <dbReference type="Proteomes" id="UP001305498"/>
    </source>
</evidence>
<dbReference type="RefSeq" id="WP_317139041.1">
    <property type="nucleotide sequence ID" value="NZ_CP118157.1"/>
</dbReference>
<evidence type="ECO:0000313" key="2">
    <source>
        <dbReference type="EMBL" id="WOF22570.1"/>
    </source>
</evidence>
<name>A0AA97FGI7_9MICO</name>
<dbReference type="PROSITE" id="PS50943">
    <property type="entry name" value="HTH_CROC1"/>
    <property type="match status" value="1"/>
</dbReference>
<dbReference type="CDD" id="cd00093">
    <property type="entry name" value="HTH_XRE"/>
    <property type="match status" value="1"/>
</dbReference>
<proteinExistence type="predicted"/>
<dbReference type="Pfam" id="PF01381">
    <property type="entry name" value="HTH_3"/>
    <property type="match status" value="1"/>
</dbReference>
<dbReference type="SMART" id="SM00530">
    <property type="entry name" value="HTH_XRE"/>
    <property type="match status" value="1"/>
</dbReference>
<dbReference type="InterPro" id="IPR001387">
    <property type="entry name" value="Cro/C1-type_HTH"/>
</dbReference>
<protein>
    <submittedName>
        <fullName evidence="2">Helix-turn-helix transcriptional regulator</fullName>
    </submittedName>
</protein>
<gene>
    <name evidence="2" type="ORF">N8K70_14400</name>
</gene>
<dbReference type="InterPro" id="IPR010982">
    <property type="entry name" value="Lambda_DNA-bd_dom_sf"/>
</dbReference>